<dbReference type="Proteomes" id="UP000445000">
    <property type="component" value="Unassembled WGS sequence"/>
</dbReference>
<dbReference type="SUPFAM" id="SSF46689">
    <property type="entry name" value="Homeodomain-like"/>
    <property type="match status" value="2"/>
</dbReference>
<accession>A0A829Y897</accession>
<organism evidence="5 6">
    <name type="scientific">Steroidobacter agaridevorans</name>
    <dbReference type="NCBI Taxonomy" id="2695856"/>
    <lineage>
        <taxon>Bacteria</taxon>
        <taxon>Pseudomonadati</taxon>
        <taxon>Pseudomonadota</taxon>
        <taxon>Gammaproteobacteria</taxon>
        <taxon>Steroidobacterales</taxon>
        <taxon>Steroidobacteraceae</taxon>
        <taxon>Steroidobacter</taxon>
    </lineage>
</organism>
<gene>
    <name evidence="5" type="ORF">GCM10011487_14000</name>
</gene>
<dbReference type="Pfam" id="PF12833">
    <property type="entry name" value="HTH_18"/>
    <property type="match status" value="1"/>
</dbReference>
<dbReference type="PROSITE" id="PS00041">
    <property type="entry name" value="HTH_ARAC_FAMILY_1"/>
    <property type="match status" value="1"/>
</dbReference>
<dbReference type="RefSeq" id="WP_161811073.1">
    <property type="nucleotide sequence ID" value="NZ_BLJN01000001.1"/>
</dbReference>
<proteinExistence type="predicted"/>
<dbReference type="GO" id="GO:0043565">
    <property type="term" value="F:sequence-specific DNA binding"/>
    <property type="evidence" value="ECO:0007669"/>
    <property type="project" value="InterPro"/>
</dbReference>
<feature type="domain" description="HTH araC/xylS-type" evidence="4">
    <location>
        <begin position="236"/>
        <end position="334"/>
    </location>
</feature>
<dbReference type="InterPro" id="IPR018062">
    <property type="entry name" value="HTH_AraC-typ_CS"/>
</dbReference>
<evidence type="ECO:0000313" key="5">
    <source>
        <dbReference type="EMBL" id="GFE79400.1"/>
    </source>
</evidence>
<evidence type="ECO:0000256" key="3">
    <source>
        <dbReference type="ARBA" id="ARBA00023163"/>
    </source>
</evidence>
<name>A0A829Y897_9GAMM</name>
<evidence type="ECO:0000259" key="4">
    <source>
        <dbReference type="PROSITE" id="PS01124"/>
    </source>
</evidence>
<dbReference type="GO" id="GO:0003700">
    <property type="term" value="F:DNA-binding transcription factor activity"/>
    <property type="evidence" value="ECO:0007669"/>
    <property type="project" value="InterPro"/>
</dbReference>
<evidence type="ECO:0000313" key="6">
    <source>
        <dbReference type="Proteomes" id="UP000445000"/>
    </source>
</evidence>
<dbReference type="Gene3D" id="1.10.10.60">
    <property type="entry name" value="Homeodomain-like"/>
    <property type="match status" value="2"/>
</dbReference>
<reference evidence="6" key="1">
    <citation type="submission" date="2020-01" db="EMBL/GenBank/DDBJ databases">
        <title>'Steroidobacter agaridevorans' sp. nov., agar-degrading bacteria isolated from rhizosphere soils.</title>
        <authorList>
            <person name="Ikenaga M."/>
            <person name="Kataoka M."/>
            <person name="Murouchi A."/>
            <person name="Katsuragi S."/>
            <person name="Sakai M."/>
        </authorList>
    </citation>
    <scope>NUCLEOTIDE SEQUENCE [LARGE SCALE GENOMIC DNA]</scope>
    <source>
        <strain evidence="6">YU21-B</strain>
    </source>
</reference>
<keyword evidence="3" id="KW-0804">Transcription</keyword>
<dbReference type="EMBL" id="BLJN01000001">
    <property type="protein sequence ID" value="GFE79400.1"/>
    <property type="molecule type" value="Genomic_DNA"/>
</dbReference>
<dbReference type="PROSITE" id="PS01124">
    <property type="entry name" value="HTH_ARAC_FAMILY_2"/>
    <property type="match status" value="1"/>
</dbReference>
<sequence>MRLNPLLRRVAEQSHLFDVVSLDASGCQGVGWRFRGEEGVGQVDFLQVSRNLLLDISDFRCFEDKRMALSNNSAPLLKMRFKLSGCSLLQFKDGDVSMLGEHCSVSVYSPRELQHERLTRNVAERSVTLHCDDSFFQQDLGLDPEHTPEPVRSFLLGRSGARCFDRARLSARMRQTTIELMKPGCTPPLTRAYREVKARDLALSMLVLLSEQEGRNSRSGQPTGKRATTLAAHDLRRATDWLHENLTDDADVAALARVIGTDPIRLARAFKHSTGFSVAQYRLRARVERAKQLLVDGQLPIKAVSQEAGFYDQAHLTRAFRAAFGTTPLQYRNDFARRRS</sequence>
<dbReference type="AlphaFoldDB" id="A0A829Y897"/>
<dbReference type="InterPro" id="IPR050204">
    <property type="entry name" value="AraC_XylS_family_regulators"/>
</dbReference>
<dbReference type="PANTHER" id="PTHR46796">
    <property type="entry name" value="HTH-TYPE TRANSCRIPTIONAL ACTIVATOR RHAS-RELATED"/>
    <property type="match status" value="1"/>
</dbReference>
<dbReference type="InterPro" id="IPR018060">
    <property type="entry name" value="HTH_AraC"/>
</dbReference>
<keyword evidence="2" id="KW-0238">DNA-binding</keyword>
<dbReference type="InterPro" id="IPR009057">
    <property type="entry name" value="Homeodomain-like_sf"/>
</dbReference>
<keyword evidence="6" id="KW-1185">Reference proteome</keyword>
<evidence type="ECO:0000256" key="2">
    <source>
        <dbReference type="ARBA" id="ARBA00023125"/>
    </source>
</evidence>
<protein>
    <recommendedName>
        <fullName evidence="4">HTH araC/xylS-type domain-containing protein</fullName>
    </recommendedName>
</protein>
<dbReference type="SMART" id="SM00342">
    <property type="entry name" value="HTH_ARAC"/>
    <property type="match status" value="1"/>
</dbReference>
<comment type="caution">
    <text evidence="5">The sequence shown here is derived from an EMBL/GenBank/DDBJ whole genome shotgun (WGS) entry which is preliminary data.</text>
</comment>
<keyword evidence="1" id="KW-0805">Transcription regulation</keyword>
<evidence type="ECO:0000256" key="1">
    <source>
        <dbReference type="ARBA" id="ARBA00023015"/>
    </source>
</evidence>